<protein>
    <submittedName>
        <fullName evidence="2">Uncharacterized protein</fullName>
    </submittedName>
</protein>
<gene>
    <name evidence="2" type="ORF">B0293_15060</name>
</gene>
<accession>A0ABX3JHE8</accession>
<evidence type="ECO:0000313" key="3">
    <source>
        <dbReference type="Proteomes" id="UP000188551"/>
    </source>
</evidence>
<proteinExistence type="predicted"/>
<dbReference type="Proteomes" id="UP000188551">
    <property type="component" value="Unassembled WGS sequence"/>
</dbReference>
<reference evidence="2 3" key="1">
    <citation type="submission" date="2017-02" db="EMBL/GenBank/DDBJ databases">
        <title>Amycolatopsis azurea DSM 43854 draft genome.</title>
        <authorList>
            <person name="Mayilraj S."/>
        </authorList>
    </citation>
    <scope>NUCLEOTIDE SEQUENCE [LARGE SCALE GENOMIC DNA]</scope>
    <source>
        <strain evidence="2 3">DSM 43854</strain>
    </source>
</reference>
<evidence type="ECO:0000256" key="1">
    <source>
        <dbReference type="SAM" id="SignalP"/>
    </source>
</evidence>
<dbReference type="EMBL" id="MUXN01000011">
    <property type="protein sequence ID" value="OOC05677.1"/>
    <property type="molecule type" value="Genomic_DNA"/>
</dbReference>
<comment type="caution">
    <text evidence="2">The sequence shown here is derived from an EMBL/GenBank/DDBJ whole genome shotgun (WGS) entry which is preliminary data.</text>
</comment>
<dbReference type="PROSITE" id="PS51257">
    <property type="entry name" value="PROKAR_LIPOPROTEIN"/>
    <property type="match status" value="1"/>
</dbReference>
<sequence length="143" mass="15482">MHSGLRWILLALVLCACGTAPTTTSGGTTTVADTVSVELDIFSGMQNPAWTLRDAEAAEFQRRLESLPRAPGGRIANDLGYRGFVVRAGATTALVQRGTVQVTRDGDAHFRTDTGRELERWLLESGKPFVDPGTFALAEREFS</sequence>
<feature type="signal peptide" evidence="1">
    <location>
        <begin position="1"/>
        <end position="22"/>
    </location>
</feature>
<feature type="chain" id="PRO_5046129386" evidence="1">
    <location>
        <begin position="23"/>
        <end position="143"/>
    </location>
</feature>
<name>A0ABX3JHE8_9PSEU</name>
<keyword evidence="1" id="KW-0732">Signal</keyword>
<organism evidence="2 3">
    <name type="scientific">Amycolatopsis azurea DSM 43854</name>
    <dbReference type="NCBI Taxonomy" id="1238180"/>
    <lineage>
        <taxon>Bacteria</taxon>
        <taxon>Bacillati</taxon>
        <taxon>Actinomycetota</taxon>
        <taxon>Actinomycetes</taxon>
        <taxon>Pseudonocardiales</taxon>
        <taxon>Pseudonocardiaceae</taxon>
        <taxon>Amycolatopsis</taxon>
    </lineage>
</organism>
<evidence type="ECO:0000313" key="2">
    <source>
        <dbReference type="EMBL" id="OOC05677.1"/>
    </source>
</evidence>
<keyword evidence="3" id="KW-1185">Reference proteome</keyword>